<dbReference type="AlphaFoldDB" id="A0A2P2KAV7"/>
<protein>
    <submittedName>
        <fullName evidence="1">Uncharacterized protein</fullName>
    </submittedName>
</protein>
<sequence length="50" mass="5488">MQHNTESNCSHNGNLASINRLILIATHTIDVHSINSIDLFPSDETGGNRE</sequence>
<organism evidence="1">
    <name type="scientific">Rhizophora mucronata</name>
    <name type="common">Asiatic mangrove</name>
    <dbReference type="NCBI Taxonomy" id="61149"/>
    <lineage>
        <taxon>Eukaryota</taxon>
        <taxon>Viridiplantae</taxon>
        <taxon>Streptophyta</taxon>
        <taxon>Embryophyta</taxon>
        <taxon>Tracheophyta</taxon>
        <taxon>Spermatophyta</taxon>
        <taxon>Magnoliopsida</taxon>
        <taxon>eudicotyledons</taxon>
        <taxon>Gunneridae</taxon>
        <taxon>Pentapetalae</taxon>
        <taxon>rosids</taxon>
        <taxon>fabids</taxon>
        <taxon>Malpighiales</taxon>
        <taxon>Rhizophoraceae</taxon>
        <taxon>Rhizophora</taxon>
    </lineage>
</organism>
<dbReference type="EMBL" id="GGEC01022391">
    <property type="protein sequence ID" value="MBX02875.1"/>
    <property type="molecule type" value="Transcribed_RNA"/>
</dbReference>
<accession>A0A2P2KAV7</accession>
<name>A0A2P2KAV7_RHIMU</name>
<evidence type="ECO:0000313" key="1">
    <source>
        <dbReference type="EMBL" id="MBX02875.1"/>
    </source>
</evidence>
<reference evidence="1" key="1">
    <citation type="submission" date="2018-02" db="EMBL/GenBank/DDBJ databases">
        <title>Rhizophora mucronata_Transcriptome.</title>
        <authorList>
            <person name="Meera S.P."/>
            <person name="Sreeshan A."/>
            <person name="Augustine A."/>
        </authorList>
    </citation>
    <scope>NUCLEOTIDE SEQUENCE</scope>
    <source>
        <tissue evidence="1">Leaf</tissue>
    </source>
</reference>
<proteinExistence type="predicted"/>